<dbReference type="SUPFAM" id="SSF54928">
    <property type="entry name" value="RNA-binding domain, RBD"/>
    <property type="match status" value="4"/>
</dbReference>
<dbReference type="GO" id="GO:0071011">
    <property type="term" value="C:precatalytic spliceosome"/>
    <property type="evidence" value="ECO:0007669"/>
    <property type="project" value="TreeGrafter"/>
</dbReference>
<dbReference type="CDD" id="cd00590">
    <property type="entry name" value="RRM_SF"/>
    <property type="match status" value="3"/>
</dbReference>
<comment type="subcellular location">
    <subcellularLocation>
        <location evidence="1">Nucleus</location>
    </subcellularLocation>
</comment>
<reference evidence="6" key="1">
    <citation type="submission" date="2019-12" db="EMBL/GenBank/DDBJ databases">
        <title>Genome sequencing and annotation of Brassica cretica.</title>
        <authorList>
            <person name="Studholme D.J."/>
            <person name="Sarris P.F."/>
        </authorList>
    </citation>
    <scope>NUCLEOTIDE SEQUENCE</scope>
    <source>
        <strain evidence="6">PFS-001/15</strain>
        <tissue evidence="6">Leaf</tissue>
    </source>
</reference>
<sequence>MATSTEEANLLGKRKPEDGLGTEPVLKKHKEKFEEEEIEARVELLLSDDKATTLETTKGFAAESILISDETPAETVEPKKTLFVSHLPAYTKISDIVCFFQNVGQVVRVRLILSPATVFASSPMASSSEKANLLGKRKLEDGLGTDPVLKKHKEKSEEKEIEARVELLLSDEKATTTLETTKGSFAVESNLISVQGLDETPAKTVETEPIQEPKKTLFVSHLPTYTKISDIVCFFQNVGQVVRVRLVVDNRGVFMGDAFVEFASTDQANKALKEKKCDKFKNWRKIVLGVADKGEGAPFFPPKYCIDHKVWQRWIDPKETERTIHTVVTVRDKTLFVDHLSKQTKISDIINFFKDVGEVVHVRLMVGKGTGLMGSGYVEFASAAEAEKAMEKKNGKYLNRRKLYLSFVKEPSRFKYCIDYKVWFEDYVQRENLLLQENASMEGLDETPDFVEEVSSSKKTLFADISHKKIVRFNIPNIISYFEDFGEVASVRLIVDRRGISSGCCCVEFATCTESNKAMRINQHVKGIFVKMLEIAPYPFRPKYNLTDLAENLWYEDELRREGFGLPTRPKPEKEPCVVRKITFCGQRITFSDED</sequence>
<feature type="domain" description="RRM" evidence="5">
    <location>
        <begin position="458"/>
        <end position="535"/>
    </location>
</feature>
<proteinExistence type="predicted"/>
<dbReference type="GO" id="GO:0030619">
    <property type="term" value="F:U1 snRNA binding"/>
    <property type="evidence" value="ECO:0007669"/>
    <property type="project" value="TreeGrafter"/>
</dbReference>
<dbReference type="Pfam" id="PF00076">
    <property type="entry name" value="RRM_1"/>
    <property type="match status" value="3"/>
</dbReference>
<keyword evidence="2" id="KW-0539">Nucleus</keyword>
<dbReference type="InterPro" id="IPR012677">
    <property type="entry name" value="Nucleotide-bd_a/b_plait_sf"/>
</dbReference>
<dbReference type="SMART" id="SM00360">
    <property type="entry name" value="RRM"/>
    <property type="match status" value="4"/>
</dbReference>
<dbReference type="GO" id="GO:0003729">
    <property type="term" value="F:mRNA binding"/>
    <property type="evidence" value="ECO:0007669"/>
    <property type="project" value="TreeGrafter"/>
</dbReference>
<dbReference type="InterPro" id="IPR000504">
    <property type="entry name" value="RRM_dom"/>
</dbReference>
<dbReference type="InterPro" id="IPR051183">
    <property type="entry name" value="U1_U11-U12_snRNP_70-35kDa"/>
</dbReference>
<dbReference type="PANTHER" id="PTHR13952:SF21">
    <property type="entry name" value="POLYNUCLEOTIDE ADENYLYLTRANSFERASE DOMAIN_RNA RECOGNITION MOTIF PROTEIN-RELATED"/>
    <property type="match status" value="1"/>
</dbReference>
<evidence type="ECO:0000256" key="2">
    <source>
        <dbReference type="ARBA" id="ARBA00023242"/>
    </source>
</evidence>
<dbReference type="GO" id="GO:0071004">
    <property type="term" value="C:U2-type prespliceosome"/>
    <property type="evidence" value="ECO:0007669"/>
    <property type="project" value="TreeGrafter"/>
</dbReference>
<evidence type="ECO:0000256" key="3">
    <source>
        <dbReference type="PROSITE-ProRule" id="PRU00176"/>
    </source>
</evidence>
<evidence type="ECO:0000313" key="6">
    <source>
        <dbReference type="EMBL" id="KAF2599342.1"/>
    </source>
</evidence>
<dbReference type="AlphaFoldDB" id="A0A8S9KZD1"/>
<dbReference type="EMBL" id="QGKW02000717">
    <property type="protein sequence ID" value="KAF2599342.1"/>
    <property type="molecule type" value="Genomic_DNA"/>
</dbReference>
<evidence type="ECO:0000259" key="5">
    <source>
        <dbReference type="PROSITE" id="PS50102"/>
    </source>
</evidence>
<evidence type="ECO:0000256" key="4">
    <source>
        <dbReference type="SAM" id="MobiDB-lite"/>
    </source>
</evidence>
<evidence type="ECO:0000256" key="1">
    <source>
        <dbReference type="ARBA" id="ARBA00004123"/>
    </source>
</evidence>
<dbReference type="Proteomes" id="UP000712281">
    <property type="component" value="Unassembled WGS sequence"/>
</dbReference>
<feature type="domain" description="RRM" evidence="5">
    <location>
        <begin position="215"/>
        <end position="293"/>
    </location>
</feature>
<feature type="domain" description="RRM" evidence="5">
    <location>
        <begin position="333"/>
        <end position="410"/>
    </location>
</feature>
<organism evidence="6 7">
    <name type="scientific">Brassica cretica</name>
    <name type="common">Mustard</name>
    <dbReference type="NCBI Taxonomy" id="69181"/>
    <lineage>
        <taxon>Eukaryota</taxon>
        <taxon>Viridiplantae</taxon>
        <taxon>Streptophyta</taxon>
        <taxon>Embryophyta</taxon>
        <taxon>Tracheophyta</taxon>
        <taxon>Spermatophyta</taxon>
        <taxon>Magnoliopsida</taxon>
        <taxon>eudicotyledons</taxon>
        <taxon>Gunneridae</taxon>
        <taxon>Pentapetalae</taxon>
        <taxon>rosids</taxon>
        <taxon>malvids</taxon>
        <taxon>Brassicales</taxon>
        <taxon>Brassicaceae</taxon>
        <taxon>Brassiceae</taxon>
        <taxon>Brassica</taxon>
    </lineage>
</organism>
<evidence type="ECO:0000313" key="7">
    <source>
        <dbReference type="Proteomes" id="UP000712281"/>
    </source>
</evidence>
<protein>
    <recommendedName>
        <fullName evidence="5">RRM domain-containing protein</fullName>
    </recommendedName>
</protein>
<accession>A0A8S9KZD1</accession>
<comment type="caution">
    <text evidence="6">The sequence shown here is derived from an EMBL/GenBank/DDBJ whole genome shotgun (WGS) entry which is preliminary data.</text>
</comment>
<dbReference type="InterPro" id="IPR035979">
    <property type="entry name" value="RBD_domain_sf"/>
</dbReference>
<dbReference type="PROSITE" id="PS50102">
    <property type="entry name" value="RRM"/>
    <property type="match status" value="3"/>
</dbReference>
<keyword evidence="3" id="KW-0694">RNA-binding</keyword>
<gene>
    <name evidence="6" type="ORF">F2Q68_00012378</name>
</gene>
<name>A0A8S9KZD1_BRACR</name>
<dbReference type="PANTHER" id="PTHR13952">
    <property type="entry name" value="U1 SMALL NUCLEAR RIBONUCLEOPROTEIN 70 KD"/>
    <property type="match status" value="1"/>
</dbReference>
<dbReference type="Gene3D" id="3.30.70.330">
    <property type="match status" value="4"/>
</dbReference>
<dbReference type="GO" id="GO:0000398">
    <property type="term" value="P:mRNA splicing, via spliceosome"/>
    <property type="evidence" value="ECO:0007669"/>
    <property type="project" value="TreeGrafter"/>
</dbReference>
<feature type="region of interest" description="Disordered" evidence="4">
    <location>
        <begin position="1"/>
        <end position="24"/>
    </location>
</feature>
<dbReference type="GO" id="GO:0005685">
    <property type="term" value="C:U1 snRNP"/>
    <property type="evidence" value="ECO:0007669"/>
    <property type="project" value="TreeGrafter"/>
</dbReference>